<dbReference type="AlphaFoldDB" id="A0A5B7J954"/>
<keyword evidence="2" id="KW-1185">Reference proteome</keyword>
<gene>
    <name evidence="1" type="ORF">E2C01_084952</name>
</gene>
<protein>
    <submittedName>
        <fullName evidence="1">Uncharacterized protein</fullName>
    </submittedName>
</protein>
<accession>A0A5B7J954</accession>
<organism evidence="1 2">
    <name type="scientific">Portunus trituberculatus</name>
    <name type="common">Swimming crab</name>
    <name type="synonym">Neptunus trituberculatus</name>
    <dbReference type="NCBI Taxonomy" id="210409"/>
    <lineage>
        <taxon>Eukaryota</taxon>
        <taxon>Metazoa</taxon>
        <taxon>Ecdysozoa</taxon>
        <taxon>Arthropoda</taxon>
        <taxon>Crustacea</taxon>
        <taxon>Multicrustacea</taxon>
        <taxon>Malacostraca</taxon>
        <taxon>Eumalacostraca</taxon>
        <taxon>Eucarida</taxon>
        <taxon>Decapoda</taxon>
        <taxon>Pleocyemata</taxon>
        <taxon>Brachyura</taxon>
        <taxon>Eubrachyura</taxon>
        <taxon>Portunoidea</taxon>
        <taxon>Portunidae</taxon>
        <taxon>Portuninae</taxon>
        <taxon>Portunus</taxon>
    </lineage>
</organism>
<reference evidence="1 2" key="1">
    <citation type="submission" date="2019-05" db="EMBL/GenBank/DDBJ databases">
        <title>Another draft genome of Portunus trituberculatus and its Hox gene families provides insights of decapod evolution.</title>
        <authorList>
            <person name="Jeong J.-H."/>
            <person name="Song I."/>
            <person name="Kim S."/>
            <person name="Choi T."/>
            <person name="Kim D."/>
            <person name="Ryu S."/>
            <person name="Kim W."/>
        </authorList>
    </citation>
    <scope>NUCLEOTIDE SEQUENCE [LARGE SCALE GENOMIC DNA]</scope>
    <source>
        <tissue evidence="1">Muscle</tissue>
    </source>
</reference>
<comment type="caution">
    <text evidence="1">The sequence shown here is derived from an EMBL/GenBank/DDBJ whole genome shotgun (WGS) entry which is preliminary data.</text>
</comment>
<dbReference type="EMBL" id="VSRR010082857">
    <property type="protein sequence ID" value="MPC89987.1"/>
    <property type="molecule type" value="Genomic_DNA"/>
</dbReference>
<proteinExistence type="predicted"/>
<dbReference type="Proteomes" id="UP000324222">
    <property type="component" value="Unassembled WGS sequence"/>
</dbReference>
<evidence type="ECO:0000313" key="2">
    <source>
        <dbReference type="Proteomes" id="UP000324222"/>
    </source>
</evidence>
<sequence length="113" mass="12747">MKGIHECSARPWWHYTRRGPTPLTPPTPPTHSIHFTHFIHFTHLTKALPGASLTPAGRKLEFTRDTQFQNQLKILSEWTTLVSVDSVPLFGVVIPAALCCLHEDGWRVHTGQS</sequence>
<name>A0A5B7J954_PORTR</name>
<evidence type="ECO:0000313" key="1">
    <source>
        <dbReference type="EMBL" id="MPC89987.1"/>
    </source>
</evidence>